<reference evidence="5 6" key="1">
    <citation type="submission" date="2016-07" db="EMBL/GenBank/DDBJ databases">
        <title>Pervasive Adenine N6-methylation of Active Genes in Fungi.</title>
        <authorList>
            <consortium name="DOE Joint Genome Institute"/>
            <person name="Mondo S.J."/>
            <person name="Dannebaum R.O."/>
            <person name="Kuo R.C."/>
            <person name="Labutti K."/>
            <person name="Haridas S."/>
            <person name="Kuo A."/>
            <person name="Salamov A."/>
            <person name="Ahrendt S.R."/>
            <person name="Lipzen A."/>
            <person name="Sullivan W."/>
            <person name="Andreopoulos W.B."/>
            <person name="Clum A."/>
            <person name="Lindquist E."/>
            <person name="Daum C."/>
            <person name="Ramamoorthy G.K."/>
            <person name="Gryganskyi A."/>
            <person name="Culley D."/>
            <person name="Magnuson J.K."/>
            <person name="James T.Y."/>
            <person name="O'Malley M.A."/>
            <person name="Stajich J.E."/>
            <person name="Spatafora J.W."/>
            <person name="Visel A."/>
            <person name="Grigoriev I.V."/>
        </authorList>
    </citation>
    <scope>NUCLEOTIDE SEQUENCE [LARGE SCALE GENOMIC DNA]</scope>
    <source>
        <strain evidence="5 6">JEL800</strain>
    </source>
</reference>
<dbReference type="STRING" id="329046.A0A1Y2CWG4"/>
<dbReference type="InterPro" id="IPR010987">
    <property type="entry name" value="Glutathione-S-Trfase_C-like"/>
</dbReference>
<comment type="similarity">
    <text evidence="1 2">Belongs to the GST superfamily.</text>
</comment>
<keyword evidence="6" id="KW-1185">Reference proteome</keyword>
<evidence type="ECO:0000259" key="3">
    <source>
        <dbReference type="PROSITE" id="PS50404"/>
    </source>
</evidence>
<accession>A0A1Y2CWG4</accession>
<dbReference type="SFLD" id="SFLDS00019">
    <property type="entry name" value="Glutathione_Transferase_(cytos"/>
    <property type="match status" value="1"/>
</dbReference>
<dbReference type="Gene3D" id="3.40.30.10">
    <property type="entry name" value="Glutaredoxin"/>
    <property type="match status" value="1"/>
</dbReference>
<evidence type="ECO:0000256" key="1">
    <source>
        <dbReference type="ARBA" id="ARBA00007409"/>
    </source>
</evidence>
<evidence type="ECO:0000313" key="5">
    <source>
        <dbReference type="EMBL" id="ORY51327.1"/>
    </source>
</evidence>
<dbReference type="InterPro" id="IPR036282">
    <property type="entry name" value="Glutathione-S-Trfase_C_sf"/>
</dbReference>
<dbReference type="AlphaFoldDB" id="A0A1Y2CWG4"/>
<proteinExistence type="inferred from homology"/>
<feature type="domain" description="GST C-terminal" evidence="4">
    <location>
        <begin position="93"/>
        <end position="225"/>
    </location>
</feature>
<dbReference type="PANTHER" id="PTHR44051">
    <property type="entry name" value="GLUTATHIONE S-TRANSFERASE-RELATED"/>
    <property type="match status" value="1"/>
</dbReference>
<dbReference type="OrthoDB" id="2098326at2759"/>
<evidence type="ECO:0000259" key="4">
    <source>
        <dbReference type="PROSITE" id="PS50405"/>
    </source>
</evidence>
<evidence type="ECO:0000313" key="6">
    <source>
        <dbReference type="Proteomes" id="UP000193642"/>
    </source>
</evidence>
<dbReference type="PANTHER" id="PTHR44051:SF9">
    <property type="entry name" value="GLUTATHIONE S-TRANSFERASE 1"/>
    <property type="match status" value="1"/>
</dbReference>
<dbReference type="SFLD" id="SFLDG01150">
    <property type="entry name" value="Main.1:_Beta-like"/>
    <property type="match status" value="1"/>
</dbReference>
<name>A0A1Y2CWG4_9FUNG</name>
<dbReference type="Pfam" id="PF02798">
    <property type="entry name" value="GST_N"/>
    <property type="match status" value="1"/>
</dbReference>
<sequence length="225" mass="25516">MSSPTIVLHHLEDSRSIRIAWLLEELDVPYEIKVYKRLPSKLAPPELLQVHPLGKSPVIVDNSANPPFAVAESGAIIEYLTEKFPNSLVPARGTQEKVNYTYWLHASEGTLAPPLVMKVIFNETLKNVPFFISPIIGLVFNKISEKVTDPTIERVLAYLESELVFHKYAAGNEFTAADIQLYRTLRNALVYTPQFVGPKTKEWLELIRQRAAFKKVAYLDPEVQK</sequence>
<protein>
    <submittedName>
        <fullName evidence="5">Putative glutathione S-transferase III (GST-III)</fullName>
    </submittedName>
</protein>
<dbReference type="InterPro" id="IPR004045">
    <property type="entry name" value="Glutathione_S-Trfase_N"/>
</dbReference>
<dbReference type="Pfam" id="PF00043">
    <property type="entry name" value="GST_C"/>
    <property type="match status" value="1"/>
</dbReference>
<dbReference type="CDD" id="cd03046">
    <property type="entry name" value="GST_N_GTT1_like"/>
    <property type="match status" value="1"/>
</dbReference>
<comment type="caution">
    <text evidence="5">The sequence shown here is derived from an EMBL/GenBank/DDBJ whole genome shotgun (WGS) entry which is preliminary data.</text>
</comment>
<dbReference type="InterPro" id="IPR036249">
    <property type="entry name" value="Thioredoxin-like_sf"/>
</dbReference>
<dbReference type="Gene3D" id="1.20.1050.10">
    <property type="match status" value="1"/>
</dbReference>
<dbReference type="PROSITE" id="PS50404">
    <property type="entry name" value="GST_NTER"/>
    <property type="match status" value="1"/>
</dbReference>
<keyword evidence="5" id="KW-0808">Transferase</keyword>
<dbReference type="GO" id="GO:0016740">
    <property type="term" value="F:transferase activity"/>
    <property type="evidence" value="ECO:0007669"/>
    <property type="project" value="UniProtKB-KW"/>
</dbReference>
<organism evidence="5 6">
    <name type="scientific">Rhizoclosmatium globosum</name>
    <dbReference type="NCBI Taxonomy" id="329046"/>
    <lineage>
        <taxon>Eukaryota</taxon>
        <taxon>Fungi</taxon>
        <taxon>Fungi incertae sedis</taxon>
        <taxon>Chytridiomycota</taxon>
        <taxon>Chytridiomycota incertae sedis</taxon>
        <taxon>Chytridiomycetes</taxon>
        <taxon>Chytridiales</taxon>
        <taxon>Chytriomycetaceae</taxon>
        <taxon>Rhizoclosmatium</taxon>
    </lineage>
</organism>
<feature type="domain" description="GST N-terminal" evidence="3">
    <location>
        <begin position="3"/>
        <end position="88"/>
    </location>
</feature>
<dbReference type="Proteomes" id="UP000193642">
    <property type="component" value="Unassembled WGS sequence"/>
</dbReference>
<dbReference type="InterPro" id="IPR004046">
    <property type="entry name" value="GST_C"/>
</dbReference>
<evidence type="ECO:0000256" key="2">
    <source>
        <dbReference type="RuleBase" id="RU003494"/>
    </source>
</evidence>
<dbReference type="SFLD" id="SFLDG00358">
    <property type="entry name" value="Main_(cytGST)"/>
    <property type="match status" value="1"/>
</dbReference>
<dbReference type="SUPFAM" id="SSF47616">
    <property type="entry name" value="GST C-terminal domain-like"/>
    <property type="match status" value="1"/>
</dbReference>
<dbReference type="SUPFAM" id="SSF52833">
    <property type="entry name" value="Thioredoxin-like"/>
    <property type="match status" value="1"/>
</dbReference>
<dbReference type="EMBL" id="MCGO01000005">
    <property type="protein sequence ID" value="ORY51327.1"/>
    <property type="molecule type" value="Genomic_DNA"/>
</dbReference>
<gene>
    <name evidence="5" type="ORF">BCR33DRAFT_675961</name>
</gene>
<dbReference type="PROSITE" id="PS50405">
    <property type="entry name" value="GST_CTER"/>
    <property type="match status" value="1"/>
</dbReference>
<dbReference type="InterPro" id="IPR040079">
    <property type="entry name" value="Glutathione_S-Trfase"/>
</dbReference>